<dbReference type="PRINTS" id="PR00465">
    <property type="entry name" value="EP450IV"/>
</dbReference>
<dbReference type="InterPro" id="IPR001128">
    <property type="entry name" value="Cyt_P450"/>
</dbReference>
<comment type="similarity">
    <text evidence="2">Belongs to the cytochrome P450 family.</text>
</comment>
<dbReference type="Gene3D" id="1.10.630.10">
    <property type="entry name" value="Cytochrome P450"/>
    <property type="match status" value="1"/>
</dbReference>
<keyword evidence="6" id="KW-0503">Monooxygenase</keyword>
<dbReference type="Pfam" id="PF00067">
    <property type="entry name" value="p450"/>
    <property type="match status" value="1"/>
</dbReference>
<feature type="binding site" description="axial binding residue" evidence="7">
    <location>
        <position position="480"/>
    </location>
    <ligand>
        <name>heme</name>
        <dbReference type="ChEBI" id="CHEBI:30413"/>
    </ligand>
    <ligandPart>
        <name>Fe</name>
        <dbReference type="ChEBI" id="CHEBI:18248"/>
    </ligandPart>
</feature>
<proteinExistence type="inferred from homology"/>
<evidence type="ECO:0000313" key="8">
    <source>
        <dbReference type="EMBL" id="KAK0624313.1"/>
    </source>
</evidence>
<evidence type="ECO:0000256" key="4">
    <source>
        <dbReference type="ARBA" id="ARBA00022723"/>
    </source>
</evidence>
<dbReference type="InterPro" id="IPR002403">
    <property type="entry name" value="Cyt_P450_E_grp-IV"/>
</dbReference>
<dbReference type="GO" id="GO:0005506">
    <property type="term" value="F:iron ion binding"/>
    <property type="evidence" value="ECO:0007669"/>
    <property type="project" value="InterPro"/>
</dbReference>
<keyword evidence="4 7" id="KW-0479">Metal-binding</keyword>
<keyword evidence="9" id="KW-1185">Reference proteome</keyword>
<comment type="caution">
    <text evidence="8">The sequence shown here is derived from an EMBL/GenBank/DDBJ whole genome shotgun (WGS) entry which is preliminary data.</text>
</comment>
<accession>A0AA39WZ48</accession>
<dbReference type="GO" id="GO:0016705">
    <property type="term" value="F:oxidoreductase activity, acting on paired donors, with incorporation or reduction of molecular oxygen"/>
    <property type="evidence" value="ECO:0007669"/>
    <property type="project" value="InterPro"/>
</dbReference>
<evidence type="ECO:0000256" key="2">
    <source>
        <dbReference type="ARBA" id="ARBA00010617"/>
    </source>
</evidence>
<keyword evidence="3 7" id="KW-0349">Heme</keyword>
<dbReference type="InterPro" id="IPR050529">
    <property type="entry name" value="CYP450_sterol_14alpha_dmase"/>
</dbReference>
<dbReference type="PANTHER" id="PTHR24304">
    <property type="entry name" value="CYTOCHROME P450 FAMILY 7"/>
    <property type="match status" value="1"/>
</dbReference>
<name>A0AA39WZ48_9PEZI</name>
<evidence type="ECO:0000256" key="5">
    <source>
        <dbReference type="ARBA" id="ARBA00023004"/>
    </source>
</evidence>
<reference evidence="8" key="1">
    <citation type="submission" date="2023-06" db="EMBL/GenBank/DDBJ databases">
        <title>Genome-scale phylogeny and comparative genomics of the fungal order Sordariales.</title>
        <authorList>
            <consortium name="Lawrence Berkeley National Laboratory"/>
            <person name="Hensen N."/>
            <person name="Bonometti L."/>
            <person name="Westerberg I."/>
            <person name="Brannstrom I.O."/>
            <person name="Guillou S."/>
            <person name="Cros-Aarteil S."/>
            <person name="Calhoun S."/>
            <person name="Haridas S."/>
            <person name="Kuo A."/>
            <person name="Mondo S."/>
            <person name="Pangilinan J."/>
            <person name="Riley R."/>
            <person name="Labutti K."/>
            <person name="Andreopoulos B."/>
            <person name="Lipzen A."/>
            <person name="Chen C."/>
            <person name="Yanf M."/>
            <person name="Daum C."/>
            <person name="Ng V."/>
            <person name="Clum A."/>
            <person name="Steindorff A."/>
            <person name="Ohm R."/>
            <person name="Martin F."/>
            <person name="Silar P."/>
            <person name="Natvig D."/>
            <person name="Lalanne C."/>
            <person name="Gautier V."/>
            <person name="Ament-Velasquez S.L."/>
            <person name="Kruys A."/>
            <person name="Hutchinson M.I."/>
            <person name="Powell A.J."/>
            <person name="Barry K."/>
            <person name="Miller A.N."/>
            <person name="Grigoriev I.V."/>
            <person name="Debuchy R."/>
            <person name="Gladieux P."/>
            <person name="Thoren M.H."/>
            <person name="Johannesson H."/>
        </authorList>
    </citation>
    <scope>NUCLEOTIDE SEQUENCE</scope>
    <source>
        <strain evidence="8">CBS 606.72</strain>
    </source>
</reference>
<evidence type="ECO:0000256" key="1">
    <source>
        <dbReference type="ARBA" id="ARBA00001971"/>
    </source>
</evidence>
<gene>
    <name evidence="8" type="ORF">B0T14DRAFT_565593</name>
</gene>
<evidence type="ECO:0000256" key="7">
    <source>
        <dbReference type="PIRSR" id="PIRSR602403-1"/>
    </source>
</evidence>
<dbReference type="AlphaFoldDB" id="A0AA39WZ48"/>
<keyword evidence="6" id="KW-0560">Oxidoreductase</keyword>
<keyword evidence="5 7" id="KW-0408">Iron</keyword>
<dbReference type="GO" id="GO:0020037">
    <property type="term" value="F:heme binding"/>
    <property type="evidence" value="ECO:0007669"/>
    <property type="project" value="InterPro"/>
</dbReference>
<dbReference type="PANTHER" id="PTHR24304:SF2">
    <property type="entry name" value="24-HYDROXYCHOLESTEROL 7-ALPHA-HYDROXYLASE"/>
    <property type="match status" value="1"/>
</dbReference>
<evidence type="ECO:0000256" key="6">
    <source>
        <dbReference type="ARBA" id="ARBA00023033"/>
    </source>
</evidence>
<sequence>MLSEVTRWALPLGEWSKIGAVFVIALFLFSLCQLISDQNVGPVPPKLPETIPLVSNSVQLATDTQGFWSRARRTMQSLNTEIVRFRIGGRRVYLVVGETKTNPLFRTTTGLTSHYFTVLFAKILFGPTAEDAARFDADVSGRAKDPIPGTEHIKPEDRVWSRWHHIFAEHLVRTTATRELFAGFLDRFMARTAELFPLNEPTEICIWEFLQCHLAECAGRALMGDVIFDLNPDYLDALADFDLAVMPVAFGPPRWLNPKPYWKRYRWHGMHRKFMKQALQDYNWDTVNNNGWDPVFGSPLSRSLVRWGLDAGFATETVAGMWGQQTSNQNSNSVPAAAWSLMSALTCPDPDLLPNLRREANAALITDSNGKPTLDLQKLLTSPWLQSVYTETLRMRVIFSVVREAERDTNVDGFAIPKGALIQAPIPLAHFNNAWAVEGHPPDEFWPQRHLTGDSMEGKEFSTTGRNGYWFPYGGGITMCPGRNFAKQEILATLALLLTRFEIEAVEWVMVDGTGAKSDREARDGEGFAVTRPDRDLKVRVLRKW</sequence>
<evidence type="ECO:0000256" key="3">
    <source>
        <dbReference type="ARBA" id="ARBA00022617"/>
    </source>
</evidence>
<evidence type="ECO:0000313" key="9">
    <source>
        <dbReference type="Proteomes" id="UP001175000"/>
    </source>
</evidence>
<dbReference type="GO" id="GO:0008395">
    <property type="term" value="F:steroid hydroxylase activity"/>
    <property type="evidence" value="ECO:0007669"/>
    <property type="project" value="TreeGrafter"/>
</dbReference>
<protein>
    <submittedName>
        <fullName evidence="8">Cytochrome P450</fullName>
    </submittedName>
</protein>
<dbReference type="Proteomes" id="UP001175000">
    <property type="component" value="Unassembled WGS sequence"/>
</dbReference>
<organism evidence="8 9">
    <name type="scientific">Immersiella caudata</name>
    <dbReference type="NCBI Taxonomy" id="314043"/>
    <lineage>
        <taxon>Eukaryota</taxon>
        <taxon>Fungi</taxon>
        <taxon>Dikarya</taxon>
        <taxon>Ascomycota</taxon>
        <taxon>Pezizomycotina</taxon>
        <taxon>Sordariomycetes</taxon>
        <taxon>Sordariomycetidae</taxon>
        <taxon>Sordariales</taxon>
        <taxon>Lasiosphaeriaceae</taxon>
        <taxon>Immersiella</taxon>
    </lineage>
</organism>
<dbReference type="EMBL" id="JAULSU010000003">
    <property type="protein sequence ID" value="KAK0624313.1"/>
    <property type="molecule type" value="Genomic_DNA"/>
</dbReference>
<comment type="cofactor">
    <cofactor evidence="1 7">
        <name>heme</name>
        <dbReference type="ChEBI" id="CHEBI:30413"/>
    </cofactor>
</comment>
<dbReference type="InterPro" id="IPR036396">
    <property type="entry name" value="Cyt_P450_sf"/>
</dbReference>
<dbReference type="SUPFAM" id="SSF48264">
    <property type="entry name" value="Cytochrome P450"/>
    <property type="match status" value="1"/>
</dbReference>